<dbReference type="SMART" id="SM00530">
    <property type="entry name" value="HTH_XRE"/>
    <property type="match status" value="1"/>
</dbReference>
<dbReference type="GO" id="GO:0003677">
    <property type="term" value="F:DNA binding"/>
    <property type="evidence" value="ECO:0007669"/>
    <property type="project" value="UniProtKB-KW"/>
</dbReference>
<dbReference type="PROSITE" id="PS50943">
    <property type="entry name" value="HTH_CROC1"/>
    <property type="match status" value="1"/>
</dbReference>
<dbReference type="Proteomes" id="UP000323039">
    <property type="component" value="Unassembled WGS sequence"/>
</dbReference>
<protein>
    <submittedName>
        <fullName evidence="4 5">Transcriptional regulator</fullName>
    </submittedName>
</protein>
<dbReference type="SUPFAM" id="SSF47413">
    <property type="entry name" value="lambda repressor-like DNA-binding domains"/>
    <property type="match status" value="1"/>
</dbReference>
<comment type="caution">
    <text evidence="4">The sequence shown here is derived from an EMBL/GenBank/DDBJ whole genome shotgun (WGS) entry which is preliminary data.</text>
</comment>
<dbReference type="RefSeq" id="WP_015605958.1">
    <property type="nucleotide sequence ID" value="NZ_BJYQ01000120.1"/>
</dbReference>
<accession>A0A512AE59</accession>
<dbReference type="InterPro" id="IPR001387">
    <property type="entry name" value="Cro/C1-type_HTH"/>
</dbReference>
<keyword evidence="2" id="KW-0812">Transmembrane</keyword>
<dbReference type="PANTHER" id="PTHR46558">
    <property type="entry name" value="TRACRIPTIONAL REGULATORY PROTEIN-RELATED-RELATED"/>
    <property type="match status" value="1"/>
</dbReference>
<dbReference type="OrthoDB" id="9805856at2"/>
<dbReference type="CDD" id="cd00093">
    <property type="entry name" value="HTH_XRE"/>
    <property type="match status" value="1"/>
</dbReference>
<dbReference type="Proteomes" id="UP000321868">
    <property type="component" value="Unassembled WGS sequence"/>
</dbReference>
<proteinExistence type="predicted"/>
<evidence type="ECO:0000256" key="2">
    <source>
        <dbReference type="SAM" id="Phobius"/>
    </source>
</evidence>
<name>A0A512AE59_STRCR</name>
<feature type="transmembrane region" description="Helical" evidence="2">
    <location>
        <begin position="120"/>
        <end position="140"/>
    </location>
</feature>
<dbReference type="Gene3D" id="1.10.260.40">
    <property type="entry name" value="lambda repressor-like DNA-binding domains"/>
    <property type="match status" value="1"/>
</dbReference>
<dbReference type="EMBL" id="BJYQ01000120">
    <property type="protein sequence ID" value="GEN97971.1"/>
    <property type="molecule type" value="Genomic_DNA"/>
</dbReference>
<sequence>MKLADKLFELRKEKGWSQEKLAEQINVSRQSISKWESGQALPELEKIVELSKIFQVTTDYLLLEDSDKPEIKPILSEDEKDRYYKQVKSYGFWHILYILVSALAIYLFSAGSIFPAKFTALVWLTFFLLVASAMAINKALKIKEKYLDKVIGFDEDSKKEGAKDETKN</sequence>
<reference evidence="4 6" key="1">
    <citation type="submission" date="2019-07" db="EMBL/GenBank/DDBJ databases">
        <title>Whole genome shotgun sequence of Streptococcus oligofermentans NBRC 106105.</title>
        <authorList>
            <person name="Hosoyama A."/>
            <person name="Uohara A."/>
            <person name="Ohji S."/>
            <person name="Ichikawa N."/>
        </authorList>
    </citation>
    <scope>NUCLEOTIDE SEQUENCE [LARGE SCALE GENOMIC DNA]</scope>
    <source>
        <strain evidence="4 6">NBRC 106105</strain>
    </source>
</reference>
<keyword evidence="1" id="KW-0238">DNA-binding</keyword>
<dbReference type="PANTHER" id="PTHR46558:SF13">
    <property type="entry name" value="HTH-TYPE TRANSCRIPTIONAL REGULATOR IMMR"/>
    <property type="match status" value="1"/>
</dbReference>
<dbReference type="Pfam" id="PF01381">
    <property type="entry name" value="HTH_3"/>
    <property type="match status" value="1"/>
</dbReference>
<feature type="transmembrane region" description="Helical" evidence="2">
    <location>
        <begin position="90"/>
        <end position="114"/>
    </location>
</feature>
<keyword evidence="2" id="KW-0472">Membrane</keyword>
<evidence type="ECO:0000313" key="7">
    <source>
        <dbReference type="Proteomes" id="UP000323039"/>
    </source>
</evidence>
<gene>
    <name evidence="5" type="ORF">FXF62_03575</name>
    <name evidence="4" type="ORF">SOL01_18450</name>
</gene>
<evidence type="ECO:0000313" key="5">
    <source>
        <dbReference type="EMBL" id="KAA0964719.1"/>
    </source>
</evidence>
<feature type="domain" description="HTH cro/C1-type" evidence="3">
    <location>
        <begin position="9"/>
        <end position="61"/>
    </location>
</feature>
<evidence type="ECO:0000313" key="6">
    <source>
        <dbReference type="Proteomes" id="UP000321868"/>
    </source>
</evidence>
<organism evidence="4 6">
    <name type="scientific">Streptococcus cristatus</name>
    <dbReference type="NCBI Taxonomy" id="45634"/>
    <lineage>
        <taxon>Bacteria</taxon>
        <taxon>Bacillati</taxon>
        <taxon>Bacillota</taxon>
        <taxon>Bacilli</taxon>
        <taxon>Lactobacillales</taxon>
        <taxon>Streptococcaceae</taxon>
        <taxon>Streptococcus</taxon>
    </lineage>
</organism>
<evidence type="ECO:0000256" key="1">
    <source>
        <dbReference type="ARBA" id="ARBA00023125"/>
    </source>
</evidence>
<evidence type="ECO:0000313" key="4">
    <source>
        <dbReference type="EMBL" id="GEN97971.1"/>
    </source>
</evidence>
<keyword evidence="2" id="KW-1133">Transmembrane helix</keyword>
<dbReference type="EMBL" id="VSJJ01000002">
    <property type="protein sequence ID" value="KAA0964719.1"/>
    <property type="molecule type" value="Genomic_DNA"/>
</dbReference>
<reference evidence="5 7" key="2">
    <citation type="submission" date="2019-08" db="EMBL/GenBank/DDBJ databases">
        <title>Genome sequence and analysis of Streptococcus cristatus strain S22 isolated from throat swab of children scarlet fever in Hangzhou, China.</title>
        <authorList>
            <person name="Huang Y."/>
            <person name="Xie L."/>
        </authorList>
    </citation>
    <scope>NUCLEOTIDE SEQUENCE [LARGE SCALE GENOMIC DNA]</scope>
    <source>
        <strain evidence="5 7">S22</strain>
    </source>
</reference>
<evidence type="ECO:0000259" key="3">
    <source>
        <dbReference type="PROSITE" id="PS50943"/>
    </source>
</evidence>
<dbReference type="AlphaFoldDB" id="A0A512AE59"/>
<dbReference type="InterPro" id="IPR010982">
    <property type="entry name" value="Lambda_DNA-bd_dom_sf"/>
</dbReference>